<dbReference type="InterPro" id="IPR050678">
    <property type="entry name" value="DNA_Partitioning_ATPase"/>
</dbReference>
<proteinExistence type="predicted"/>
<dbReference type="RefSeq" id="WP_072326743.1">
    <property type="nucleotide sequence ID" value="NZ_FPJW01000009.1"/>
</dbReference>
<organism evidence="2 3">
    <name type="scientific">Marinospirillum alkaliphilum DSM 21637</name>
    <dbReference type="NCBI Taxonomy" id="1122209"/>
    <lineage>
        <taxon>Bacteria</taxon>
        <taxon>Pseudomonadati</taxon>
        <taxon>Pseudomonadota</taxon>
        <taxon>Gammaproteobacteria</taxon>
        <taxon>Oceanospirillales</taxon>
        <taxon>Oceanospirillaceae</taxon>
        <taxon>Marinospirillum</taxon>
    </lineage>
</organism>
<evidence type="ECO:0000313" key="2">
    <source>
        <dbReference type="EMBL" id="SFX65799.1"/>
    </source>
</evidence>
<dbReference type="Gene3D" id="3.40.50.300">
    <property type="entry name" value="P-loop containing nucleotide triphosphate hydrolases"/>
    <property type="match status" value="1"/>
</dbReference>
<name>A0A1K1YVG1_9GAMM</name>
<gene>
    <name evidence="2" type="ORF">SAMN02745752_02404</name>
</gene>
<dbReference type="Proteomes" id="UP000182350">
    <property type="component" value="Unassembled WGS sequence"/>
</dbReference>
<dbReference type="PANTHER" id="PTHR13696:SF52">
    <property type="entry name" value="PARA FAMILY PROTEIN CT_582"/>
    <property type="match status" value="1"/>
</dbReference>
<sequence>MKILAVYSMKGGVGKTASAVNLAYWAARSGRRTLLIDLDPQGASSFYFRIKPSRKSWGKRFFKAYEELLQHIKASDYEHLDVIPAHLSFRHFDVLLNSLEKRRSRLKKILRGMKGEYDLVILDCPPSIGKLSESVFNAADRLLVPVIPTTLSERTFHQLLDFFEAEDYSRKKLLPFFSMVQQQKSMHRNTQSNLTNGKVRFLETSIPFSADVENMGEHRAPLDQFARSKPANQAYRQLWQEVESRL</sequence>
<dbReference type="SUPFAM" id="SSF52540">
    <property type="entry name" value="P-loop containing nucleoside triphosphate hydrolases"/>
    <property type="match status" value="1"/>
</dbReference>
<reference evidence="2 3" key="1">
    <citation type="submission" date="2016-11" db="EMBL/GenBank/DDBJ databases">
        <authorList>
            <person name="Jaros S."/>
            <person name="Januszkiewicz K."/>
            <person name="Wedrychowicz H."/>
        </authorList>
    </citation>
    <scope>NUCLEOTIDE SEQUENCE [LARGE SCALE GENOMIC DNA]</scope>
    <source>
        <strain evidence="2 3">DSM 21637</strain>
    </source>
</reference>
<dbReference type="PIRSF" id="PIRSF009320">
    <property type="entry name" value="Nuc_binding_HP_1000"/>
    <property type="match status" value="1"/>
</dbReference>
<protein>
    <submittedName>
        <fullName evidence="2">Chromosome partitioning protein</fullName>
    </submittedName>
</protein>
<keyword evidence="3" id="KW-1185">Reference proteome</keyword>
<dbReference type="InterPro" id="IPR027417">
    <property type="entry name" value="P-loop_NTPase"/>
</dbReference>
<evidence type="ECO:0000259" key="1">
    <source>
        <dbReference type="Pfam" id="PF13614"/>
    </source>
</evidence>
<dbReference type="PANTHER" id="PTHR13696">
    <property type="entry name" value="P-LOOP CONTAINING NUCLEOSIDE TRIPHOSPHATE HYDROLASE"/>
    <property type="match status" value="1"/>
</dbReference>
<evidence type="ECO:0000313" key="3">
    <source>
        <dbReference type="Proteomes" id="UP000182350"/>
    </source>
</evidence>
<accession>A0A1K1YVG1</accession>
<dbReference type="AlphaFoldDB" id="A0A1K1YVG1"/>
<dbReference type="OrthoDB" id="9799330at2"/>
<feature type="domain" description="AAA" evidence="1">
    <location>
        <begin position="1"/>
        <end position="164"/>
    </location>
</feature>
<dbReference type="STRING" id="1122209.SAMN02745752_02404"/>
<dbReference type="InterPro" id="IPR025669">
    <property type="entry name" value="AAA_dom"/>
</dbReference>
<dbReference type="EMBL" id="FPJW01000009">
    <property type="protein sequence ID" value="SFX65799.1"/>
    <property type="molecule type" value="Genomic_DNA"/>
</dbReference>
<dbReference type="CDD" id="cd02042">
    <property type="entry name" value="ParAB_family"/>
    <property type="match status" value="1"/>
</dbReference>
<dbReference type="Pfam" id="PF13614">
    <property type="entry name" value="AAA_31"/>
    <property type="match status" value="1"/>
</dbReference>